<proteinExistence type="predicted"/>
<gene>
    <name evidence="4" type="ORF">OLEA9_A014038</name>
</gene>
<feature type="region of interest" description="Disordered" evidence="3">
    <location>
        <begin position="351"/>
        <end position="421"/>
    </location>
</feature>
<feature type="compositionally biased region" description="Polar residues" evidence="3">
    <location>
        <begin position="117"/>
        <end position="126"/>
    </location>
</feature>
<dbReference type="InterPro" id="IPR013126">
    <property type="entry name" value="Hsp_70_fam"/>
</dbReference>
<dbReference type="SUPFAM" id="SSF100934">
    <property type="entry name" value="Heat shock protein 70kD (HSP70), C-terminal subdomain"/>
    <property type="match status" value="1"/>
</dbReference>
<evidence type="ECO:0000256" key="3">
    <source>
        <dbReference type="SAM" id="MobiDB-lite"/>
    </source>
</evidence>
<name>A0A8S0RLN5_OLEEU</name>
<reference evidence="4 5" key="1">
    <citation type="submission" date="2019-12" db="EMBL/GenBank/DDBJ databases">
        <authorList>
            <person name="Alioto T."/>
            <person name="Alioto T."/>
            <person name="Gomez Garrido J."/>
        </authorList>
    </citation>
    <scope>NUCLEOTIDE SEQUENCE [LARGE SCALE GENOMIC DNA]</scope>
</reference>
<evidence type="ECO:0000256" key="1">
    <source>
        <dbReference type="ARBA" id="ARBA00022741"/>
    </source>
</evidence>
<dbReference type="GO" id="GO:0140662">
    <property type="term" value="F:ATP-dependent protein folding chaperone"/>
    <property type="evidence" value="ECO:0007669"/>
    <property type="project" value="InterPro"/>
</dbReference>
<dbReference type="EMBL" id="CACTIH010003653">
    <property type="protein sequence ID" value="CAA2980761.1"/>
    <property type="molecule type" value="Genomic_DNA"/>
</dbReference>
<dbReference type="GO" id="GO:0005524">
    <property type="term" value="F:ATP binding"/>
    <property type="evidence" value="ECO:0007669"/>
    <property type="project" value="UniProtKB-KW"/>
</dbReference>
<evidence type="ECO:0000313" key="5">
    <source>
        <dbReference type="Proteomes" id="UP000594638"/>
    </source>
</evidence>
<feature type="compositionally biased region" description="Basic and acidic residues" evidence="3">
    <location>
        <begin position="145"/>
        <end position="163"/>
    </location>
</feature>
<dbReference type="FunFam" id="1.20.1270.10:FF:000002">
    <property type="entry name" value="Heat shock 70 kDa protein 4"/>
    <property type="match status" value="1"/>
</dbReference>
<accession>A0A8S0RLN5</accession>
<dbReference type="Pfam" id="PF00012">
    <property type="entry name" value="HSP70"/>
    <property type="match status" value="1"/>
</dbReference>
<dbReference type="Proteomes" id="UP000594638">
    <property type="component" value="Unassembled WGS sequence"/>
</dbReference>
<evidence type="ECO:0000256" key="2">
    <source>
        <dbReference type="ARBA" id="ARBA00022840"/>
    </source>
</evidence>
<dbReference type="GO" id="GO:0005829">
    <property type="term" value="C:cytosol"/>
    <property type="evidence" value="ECO:0007669"/>
    <property type="project" value="TreeGrafter"/>
</dbReference>
<dbReference type="Gramene" id="OE9A014038T1">
    <property type="protein sequence ID" value="OE9A014038C1"/>
    <property type="gene ID" value="OE9A014038"/>
</dbReference>
<dbReference type="InterPro" id="IPR029047">
    <property type="entry name" value="HSP70_peptide-bd_sf"/>
</dbReference>
<keyword evidence="2" id="KW-0067">ATP-binding</keyword>
<dbReference type="OrthoDB" id="434160at2759"/>
<feature type="compositionally biased region" description="Basic and acidic residues" evidence="3">
    <location>
        <begin position="99"/>
        <end position="108"/>
    </location>
</feature>
<evidence type="ECO:0000313" key="4">
    <source>
        <dbReference type="EMBL" id="CAA2980761.1"/>
    </source>
</evidence>
<dbReference type="SUPFAM" id="SSF100920">
    <property type="entry name" value="Heat shock protein 70kD (HSP70), peptide-binding domain"/>
    <property type="match status" value="1"/>
</dbReference>
<feature type="region of interest" description="Disordered" evidence="3">
    <location>
        <begin position="99"/>
        <end position="171"/>
    </location>
</feature>
<keyword evidence="5" id="KW-1185">Reference proteome</keyword>
<protein>
    <submittedName>
        <fullName evidence="4">Heat shock 70 kDa 15-like</fullName>
    </submittedName>
</protein>
<feature type="compositionally biased region" description="Polar residues" evidence="3">
    <location>
        <begin position="370"/>
        <end position="402"/>
    </location>
</feature>
<dbReference type="Gene3D" id="1.20.1270.10">
    <property type="match status" value="1"/>
</dbReference>
<dbReference type="GO" id="GO:0005634">
    <property type="term" value="C:nucleus"/>
    <property type="evidence" value="ECO:0007669"/>
    <property type="project" value="TreeGrafter"/>
</dbReference>
<dbReference type="PANTHER" id="PTHR45639:SF4">
    <property type="entry name" value="HSC70CB, ISOFORM G"/>
    <property type="match status" value="1"/>
</dbReference>
<keyword evidence="4" id="KW-0346">Stress response</keyword>
<sequence>MDNQQSTIVFPKASPIPSFKALTFYRSGTFAVDVQYADVSELKAPAKISTYTIGPFQSTKGERAKLKVKVRLSLHGIISVESAALLEEEEVEVPVVKKSAKEPTKMETDEAAVDPAPSSTTETDVNMQDAKGSADVSGSENGVPDLRDKPSRMETDAKEEAQKKKVKKTSVPLSELVHGGMATVDLQKAVEKECEMALQDHVMEETKDKKNAVEAYVYDMRNKLNDKYHEFVTDSEKEQFIDKLQHVEDWLYEDGEDETKGVYIAKLEELQEQGDPIEERYKEHMERGSVINQLVYCINSFERVCGSQGLVERENAASGFTSKICNPVLLSEDIRKKTEVLDRSCRPIMTKPILLKPTTPETPMPAPSQGGDSQSQGAENPNSSPNQNSIATETTGSGNEVPSSAIEPMETDKCESAPGAA</sequence>
<keyword evidence="1" id="KW-0547">Nucleotide-binding</keyword>
<dbReference type="Gene3D" id="2.60.34.10">
    <property type="entry name" value="Substrate Binding Domain Of DNAk, Chain A, domain 1"/>
    <property type="match status" value="1"/>
</dbReference>
<organism evidence="4 5">
    <name type="scientific">Olea europaea subsp. europaea</name>
    <dbReference type="NCBI Taxonomy" id="158383"/>
    <lineage>
        <taxon>Eukaryota</taxon>
        <taxon>Viridiplantae</taxon>
        <taxon>Streptophyta</taxon>
        <taxon>Embryophyta</taxon>
        <taxon>Tracheophyta</taxon>
        <taxon>Spermatophyta</taxon>
        <taxon>Magnoliopsida</taxon>
        <taxon>eudicotyledons</taxon>
        <taxon>Gunneridae</taxon>
        <taxon>Pentapetalae</taxon>
        <taxon>asterids</taxon>
        <taxon>lamiids</taxon>
        <taxon>Lamiales</taxon>
        <taxon>Oleaceae</taxon>
        <taxon>Oleeae</taxon>
        <taxon>Olea</taxon>
    </lineage>
</organism>
<dbReference type="InterPro" id="IPR029048">
    <property type="entry name" value="HSP70_C_sf"/>
</dbReference>
<dbReference type="PANTHER" id="PTHR45639">
    <property type="entry name" value="HSC70CB, ISOFORM G-RELATED"/>
    <property type="match status" value="1"/>
</dbReference>
<comment type="caution">
    <text evidence="4">The sequence shown here is derived from an EMBL/GenBank/DDBJ whole genome shotgun (WGS) entry which is preliminary data.</text>
</comment>
<dbReference type="AlphaFoldDB" id="A0A8S0RLN5"/>